<evidence type="ECO:0000313" key="13">
    <source>
        <dbReference type="EMBL" id="MFC4291001.1"/>
    </source>
</evidence>
<comment type="similarity">
    <text evidence="8 9">Belongs to the TonB-dependent receptor family.</text>
</comment>
<dbReference type="InterPro" id="IPR037066">
    <property type="entry name" value="Plug_dom_sf"/>
</dbReference>
<evidence type="ECO:0000256" key="2">
    <source>
        <dbReference type="ARBA" id="ARBA00022448"/>
    </source>
</evidence>
<evidence type="ECO:0000256" key="7">
    <source>
        <dbReference type="ARBA" id="ARBA00023237"/>
    </source>
</evidence>
<proteinExistence type="inferred from homology"/>
<evidence type="ECO:0000256" key="5">
    <source>
        <dbReference type="ARBA" id="ARBA00023077"/>
    </source>
</evidence>
<dbReference type="Gene3D" id="2.170.130.10">
    <property type="entry name" value="TonB-dependent receptor, plug domain"/>
    <property type="match status" value="1"/>
</dbReference>
<feature type="signal peptide" evidence="10">
    <location>
        <begin position="1"/>
        <end position="25"/>
    </location>
</feature>
<protein>
    <submittedName>
        <fullName evidence="13">TonB-dependent receptor plug domain-containing protein</fullName>
    </submittedName>
</protein>
<dbReference type="Proteomes" id="UP001595887">
    <property type="component" value="Unassembled WGS sequence"/>
</dbReference>
<keyword evidence="10" id="KW-0732">Signal</keyword>
<dbReference type="InterPro" id="IPR036942">
    <property type="entry name" value="Beta-barrel_TonB_sf"/>
</dbReference>
<dbReference type="Pfam" id="PF00593">
    <property type="entry name" value="TonB_dep_Rec_b-barrel"/>
    <property type="match status" value="1"/>
</dbReference>
<keyword evidence="7 8" id="KW-0998">Cell outer membrane</keyword>
<evidence type="ECO:0000256" key="6">
    <source>
        <dbReference type="ARBA" id="ARBA00023136"/>
    </source>
</evidence>
<evidence type="ECO:0000256" key="8">
    <source>
        <dbReference type="PROSITE-ProRule" id="PRU01360"/>
    </source>
</evidence>
<dbReference type="Gene3D" id="2.40.170.20">
    <property type="entry name" value="TonB-dependent receptor, beta-barrel domain"/>
    <property type="match status" value="1"/>
</dbReference>
<evidence type="ECO:0000259" key="11">
    <source>
        <dbReference type="Pfam" id="PF00593"/>
    </source>
</evidence>
<evidence type="ECO:0000256" key="1">
    <source>
        <dbReference type="ARBA" id="ARBA00004571"/>
    </source>
</evidence>
<dbReference type="PANTHER" id="PTHR47234">
    <property type="match status" value="1"/>
</dbReference>
<evidence type="ECO:0000256" key="3">
    <source>
        <dbReference type="ARBA" id="ARBA00022452"/>
    </source>
</evidence>
<dbReference type="PROSITE" id="PS52016">
    <property type="entry name" value="TONB_DEPENDENT_REC_3"/>
    <property type="match status" value="1"/>
</dbReference>
<comment type="caution">
    <text evidence="13">The sequence shown here is derived from an EMBL/GenBank/DDBJ whole genome shotgun (WGS) entry which is preliminary data.</text>
</comment>
<evidence type="ECO:0000313" key="14">
    <source>
        <dbReference type="Proteomes" id="UP001595887"/>
    </source>
</evidence>
<feature type="domain" description="TonB-dependent receptor-like beta-barrel" evidence="11">
    <location>
        <begin position="367"/>
        <end position="802"/>
    </location>
</feature>
<dbReference type="SUPFAM" id="SSF56935">
    <property type="entry name" value="Porins"/>
    <property type="match status" value="1"/>
</dbReference>
<sequence length="848" mass="90012">MKLKKLLLVTSTISVVGLTPTAVFAQSSETTPQAEDAADSQIITVIGSRRAARSATDSPVPVDVLKAEDIRSQGSTDIIDSLSAIVPSLTASREPISDAATLVRPVNLRALPADHTLVLVNGKRRHRGAVVGEFVSGVNRGAQGVDITPLFGASLKQVDVLRDGAAAQYGSDAIAGVINYQLLDDPNIRQLSIQYTNGYAGDGKTIELAGAIGGHIGDNGFVTVAFEVKDQQATSRGVQDGEGSTGGAAGLAAAGFPVANPVVVWGQPEVKDDYKLTVNSAIPVGDSEIYMFGNYSTRKVDGSFFYRNPTSRQGVFASGANALFADTTGAGGCPVGPLPNSSFAAAEAFVNGAPDNCFSFFSRFPGGFTPRFGGTVNDYSGTAGFRGKFESGFTYDFSAGFGRNELGYEINNTVNASLGPDSPTNFNLGAQIQKEIIANADFTYPVNVGLASDLNIAFGVQYHDESFEIAQGELDSFRVGPFVDQGFSVGSNGFQGFSDRVAGVFRRNSIGLYLDTEVDVTDQLLLSGAVRYENFSDFGDTFNGKLSALFKLSDSFALRGSASTGFRAPTLGQSNLQRAATSFQNGQLVESLVIASTDPIAVFFDGGQLSPEKARNFSLGATADLGGLTLTADYFNIRVKDRIALTTAAISEADRTLLIAAGNPEAATISEVNFFVNDFDTTTQGIDLVASYPFSTSAGDTSVTLAASYNDTKVSNVGTTIDENRRREIEDSLPTLRTTFTISHNVGMFNGLIRLNHYTKVFENLFNDTTLPITTPSLLIVDAEIGFKFEDHFKISVGAKNLFDTFPQEWSLDGNTGRTPGFLGAIYPLNHPAGFNGGSYYVRLSTNF</sequence>
<gene>
    <name evidence="13" type="ORF">ACFOWX_01045</name>
</gene>
<evidence type="ECO:0000256" key="4">
    <source>
        <dbReference type="ARBA" id="ARBA00022692"/>
    </source>
</evidence>
<dbReference type="EMBL" id="JBHSDH010000006">
    <property type="protein sequence ID" value="MFC4291001.1"/>
    <property type="molecule type" value="Genomic_DNA"/>
</dbReference>
<keyword evidence="13" id="KW-0675">Receptor</keyword>
<dbReference type="InterPro" id="IPR000531">
    <property type="entry name" value="Beta-barrel_TonB"/>
</dbReference>
<name>A0ABV8RFK4_9SPHN</name>
<comment type="subcellular location">
    <subcellularLocation>
        <location evidence="1 8">Cell outer membrane</location>
        <topology evidence="1 8">Multi-pass membrane protein</topology>
    </subcellularLocation>
</comment>
<keyword evidence="5 9" id="KW-0798">TonB box</keyword>
<evidence type="ECO:0000256" key="9">
    <source>
        <dbReference type="RuleBase" id="RU003357"/>
    </source>
</evidence>
<keyword evidence="14" id="KW-1185">Reference proteome</keyword>
<evidence type="ECO:0000259" key="12">
    <source>
        <dbReference type="Pfam" id="PF07715"/>
    </source>
</evidence>
<feature type="domain" description="TonB-dependent receptor plug" evidence="12">
    <location>
        <begin position="56"/>
        <end position="177"/>
    </location>
</feature>
<keyword evidence="4 8" id="KW-0812">Transmembrane</keyword>
<dbReference type="Pfam" id="PF07715">
    <property type="entry name" value="Plug"/>
    <property type="match status" value="1"/>
</dbReference>
<accession>A0ABV8RFK4</accession>
<organism evidence="13 14">
    <name type="scientific">Sphingorhabdus arenilitoris</name>
    <dbReference type="NCBI Taxonomy" id="1490041"/>
    <lineage>
        <taxon>Bacteria</taxon>
        <taxon>Pseudomonadati</taxon>
        <taxon>Pseudomonadota</taxon>
        <taxon>Alphaproteobacteria</taxon>
        <taxon>Sphingomonadales</taxon>
        <taxon>Sphingomonadaceae</taxon>
        <taxon>Sphingorhabdus</taxon>
    </lineage>
</organism>
<reference evidence="14" key="1">
    <citation type="journal article" date="2019" name="Int. J. Syst. Evol. Microbiol.">
        <title>The Global Catalogue of Microorganisms (GCM) 10K type strain sequencing project: providing services to taxonomists for standard genome sequencing and annotation.</title>
        <authorList>
            <consortium name="The Broad Institute Genomics Platform"/>
            <consortium name="The Broad Institute Genome Sequencing Center for Infectious Disease"/>
            <person name="Wu L."/>
            <person name="Ma J."/>
        </authorList>
    </citation>
    <scope>NUCLEOTIDE SEQUENCE [LARGE SCALE GENOMIC DNA]</scope>
    <source>
        <strain evidence="14">CECT 8531</strain>
    </source>
</reference>
<feature type="chain" id="PRO_5047067475" evidence="10">
    <location>
        <begin position="26"/>
        <end position="848"/>
    </location>
</feature>
<keyword evidence="6 8" id="KW-0472">Membrane</keyword>
<evidence type="ECO:0000256" key="10">
    <source>
        <dbReference type="SAM" id="SignalP"/>
    </source>
</evidence>
<dbReference type="InterPro" id="IPR012910">
    <property type="entry name" value="Plug_dom"/>
</dbReference>
<dbReference type="PANTHER" id="PTHR47234:SF3">
    <property type="entry name" value="SECRETIN_TONB SHORT N-TERMINAL DOMAIN-CONTAINING PROTEIN"/>
    <property type="match status" value="1"/>
</dbReference>
<keyword evidence="3 8" id="KW-1134">Transmembrane beta strand</keyword>
<keyword evidence="2 8" id="KW-0813">Transport</keyword>
<dbReference type="RefSeq" id="WP_381420601.1">
    <property type="nucleotide sequence ID" value="NZ_JBHSDH010000006.1"/>
</dbReference>
<dbReference type="InterPro" id="IPR039426">
    <property type="entry name" value="TonB-dep_rcpt-like"/>
</dbReference>